<evidence type="ECO:0000256" key="4">
    <source>
        <dbReference type="ARBA" id="ARBA00022723"/>
    </source>
</evidence>
<keyword evidence="5" id="KW-0378">Hydrolase</keyword>
<evidence type="ECO:0000256" key="6">
    <source>
        <dbReference type="ARBA" id="ARBA00022842"/>
    </source>
</evidence>
<dbReference type="CDD" id="cd18747">
    <property type="entry name" value="PIN_VapC4-5_FitB-like"/>
    <property type="match status" value="1"/>
</dbReference>
<keyword evidence="6" id="KW-0460">Magnesium</keyword>
<evidence type="ECO:0000256" key="7">
    <source>
        <dbReference type="ARBA" id="ARBA00038093"/>
    </source>
</evidence>
<sequence>MGRLTYLLDSNILSEPTRANANPLVLNKLKQFGTRTCTASVVIHEMRFGVERLPEGKRKAALANYLNRLLVQPIAVLPYDNEAAIYHADERVRQAALGYSTLYADGQIAAIAAVNGLTLVTRNIADFKYFKQLQLENWFET</sequence>
<dbReference type="GO" id="GO:0016787">
    <property type="term" value="F:hydrolase activity"/>
    <property type="evidence" value="ECO:0007669"/>
    <property type="project" value="UniProtKB-KW"/>
</dbReference>
<dbReference type="InterPro" id="IPR050556">
    <property type="entry name" value="Type_II_TA_system_RNase"/>
</dbReference>
<keyword evidence="2" id="KW-1277">Toxin-antitoxin system</keyword>
<dbReference type="Pfam" id="PF01850">
    <property type="entry name" value="PIN"/>
    <property type="match status" value="1"/>
</dbReference>
<name>A0A2W4QS84_9GAMM</name>
<dbReference type="InterPro" id="IPR002716">
    <property type="entry name" value="PIN_dom"/>
</dbReference>
<gene>
    <name evidence="9" type="ORF">DM484_21320</name>
</gene>
<organism evidence="9 10">
    <name type="scientific">Candidatus Methylumidiphilus alinenensis</name>
    <dbReference type="NCBI Taxonomy" id="2202197"/>
    <lineage>
        <taxon>Bacteria</taxon>
        <taxon>Pseudomonadati</taxon>
        <taxon>Pseudomonadota</taxon>
        <taxon>Gammaproteobacteria</taxon>
        <taxon>Methylococcales</taxon>
        <taxon>Candidatus Methylumidiphilus</taxon>
    </lineage>
</organism>
<dbReference type="Gene3D" id="3.40.50.1010">
    <property type="entry name" value="5'-nuclease"/>
    <property type="match status" value="1"/>
</dbReference>
<proteinExistence type="inferred from homology"/>
<dbReference type="PANTHER" id="PTHR33653:SF1">
    <property type="entry name" value="RIBONUCLEASE VAPC2"/>
    <property type="match status" value="1"/>
</dbReference>
<keyword evidence="4" id="KW-0479">Metal-binding</keyword>
<dbReference type="Proteomes" id="UP000249396">
    <property type="component" value="Unassembled WGS sequence"/>
</dbReference>
<evidence type="ECO:0000256" key="1">
    <source>
        <dbReference type="ARBA" id="ARBA00001946"/>
    </source>
</evidence>
<evidence type="ECO:0000259" key="8">
    <source>
        <dbReference type="Pfam" id="PF01850"/>
    </source>
</evidence>
<evidence type="ECO:0000256" key="2">
    <source>
        <dbReference type="ARBA" id="ARBA00022649"/>
    </source>
</evidence>
<evidence type="ECO:0000313" key="10">
    <source>
        <dbReference type="Proteomes" id="UP000249396"/>
    </source>
</evidence>
<evidence type="ECO:0000256" key="5">
    <source>
        <dbReference type="ARBA" id="ARBA00022801"/>
    </source>
</evidence>
<keyword evidence="3" id="KW-0540">Nuclease</keyword>
<feature type="domain" description="PIN" evidence="8">
    <location>
        <begin position="6"/>
        <end position="123"/>
    </location>
</feature>
<comment type="similarity">
    <text evidence="7">Belongs to the PINc/VapC protein family.</text>
</comment>
<dbReference type="GO" id="GO:0004518">
    <property type="term" value="F:nuclease activity"/>
    <property type="evidence" value="ECO:0007669"/>
    <property type="project" value="UniProtKB-KW"/>
</dbReference>
<protein>
    <submittedName>
        <fullName evidence="9">VapC toxin family PIN domain ribonuclease</fullName>
    </submittedName>
</protein>
<reference evidence="9 10" key="1">
    <citation type="journal article" date="2018" name="Aquat. Microb. Ecol.">
        <title>Gammaproteobacterial methanotrophs dominate.</title>
        <authorList>
            <person name="Rissanen A.J."/>
            <person name="Saarenheimo J."/>
            <person name="Tiirola M."/>
            <person name="Peura S."/>
            <person name="Aalto S.L."/>
            <person name="Karvinen A."/>
            <person name="Nykanen H."/>
        </authorList>
    </citation>
    <scope>NUCLEOTIDE SEQUENCE [LARGE SCALE GENOMIC DNA]</scope>
    <source>
        <strain evidence="9">AMbin10</strain>
    </source>
</reference>
<dbReference type="GO" id="GO:0046872">
    <property type="term" value="F:metal ion binding"/>
    <property type="evidence" value="ECO:0007669"/>
    <property type="project" value="UniProtKB-KW"/>
</dbReference>
<dbReference type="PANTHER" id="PTHR33653">
    <property type="entry name" value="RIBONUCLEASE VAPC2"/>
    <property type="match status" value="1"/>
</dbReference>
<evidence type="ECO:0000256" key="3">
    <source>
        <dbReference type="ARBA" id="ARBA00022722"/>
    </source>
</evidence>
<dbReference type="InterPro" id="IPR029060">
    <property type="entry name" value="PIN-like_dom_sf"/>
</dbReference>
<dbReference type="SUPFAM" id="SSF88723">
    <property type="entry name" value="PIN domain-like"/>
    <property type="match status" value="1"/>
</dbReference>
<comment type="caution">
    <text evidence="9">The sequence shown here is derived from an EMBL/GenBank/DDBJ whole genome shotgun (WGS) entry which is preliminary data.</text>
</comment>
<evidence type="ECO:0000313" key="9">
    <source>
        <dbReference type="EMBL" id="PZN74453.1"/>
    </source>
</evidence>
<comment type="cofactor">
    <cofactor evidence="1">
        <name>Mg(2+)</name>
        <dbReference type="ChEBI" id="CHEBI:18420"/>
    </cofactor>
</comment>
<dbReference type="AlphaFoldDB" id="A0A2W4QS84"/>
<dbReference type="EMBL" id="QJPH01000427">
    <property type="protein sequence ID" value="PZN74453.1"/>
    <property type="molecule type" value="Genomic_DNA"/>
</dbReference>
<accession>A0A2W4QS84</accession>